<protein>
    <submittedName>
        <fullName evidence="1">Uncharacterized protein</fullName>
    </submittedName>
</protein>
<organism evidence="1 2">
    <name type="scientific">Senna tora</name>
    <dbReference type="NCBI Taxonomy" id="362788"/>
    <lineage>
        <taxon>Eukaryota</taxon>
        <taxon>Viridiplantae</taxon>
        <taxon>Streptophyta</taxon>
        <taxon>Embryophyta</taxon>
        <taxon>Tracheophyta</taxon>
        <taxon>Spermatophyta</taxon>
        <taxon>Magnoliopsida</taxon>
        <taxon>eudicotyledons</taxon>
        <taxon>Gunneridae</taxon>
        <taxon>Pentapetalae</taxon>
        <taxon>rosids</taxon>
        <taxon>fabids</taxon>
        <taxon>Fabales</taxon>
        <taxon>Fabaceae</taxon>
        <taxon>Caesalpinioideae</taxon>
        <taxon>Cassia clade</taxon>
        <taxon>Senna</taxon>
    </lineage>
</organism>
<sequence>MGIEVLGRSSATVELNRGYWQLPYR</sequence>
<dbReference type="AlphaFoldDB" id="A0A834XGU3"/>
<dbReference type="Proteomes" id="UP000634136">
    <property type="component" value="Unassembled WGS sequence"/>
</dbReference>
<evidence type="ECO:0000313" key="1">
    <source>
        <dbReference type="EMBL" id="KAF7844827.1"/>
    </source>
</evidence>
<accession>A0A834XGU3</accession>
<keyword evidence="2" id="KW-1185">Reference proteome</keyword>
<evidence type="ECO:0000313" key="2">
    <source>
        <dbReference type="Proteomes" id="UP000634136"/>
    </source>
</evidence>
<gene>
    <name evidence="1" type="ORF">G2W53_001732</name>
</gene>
<comment type="caution">
    <text evidence="1">The sequence shown here is derived from an EMBL/GenBank/DDBJ whole genome shotgun (WGS) entry which is preliminary data.</text>
</comment>
<proteinExistence type="predicted"/>
<name>A0A834XGU3_9FABA</name>
<reference evidence="1" key="1">
    <citation type="submission" date="2020-09" db="EMBL/GenBank/DDBJ databases">
        <title>Genome-Enabled Discovery of Anthraquinone Biosynthesis in Senna tora.</title>
        <authorList>
            <person name="Kang S.-H."/>
            <person name="Pandey R.P."/>
            <person name="Lee C.-M."/>
            <person name="Sim J.-S."/>
            <person name="Jeong J.-T."/>
            <person name="Choi B.-S."/>
            <person name="Jung M."/>
            <person name="Ginzburg D."/>
            <person name="Zhao K."/>
            <person name="Won S.Y."/>
            <person name="Oh T.-J."/>
            <person name="Yu Y."/>
            <person name="Kim N.-H."/>
            <person name="Lee O.R."/>
            <person name="Lee T.-H."/>
            <person name="Bashyal P."/>
            <person name="Kim T.-S."/>
            <person name="Lee W.-H."/>
            <person name="Kawkins C."/>
            <person name="Kim C.-K."/>
            <person name="Kim J.S."/>
            <person name="Ahn B.O."/>
            <person name="Rhee S.Y."/>
            <person name="Sohng J.K."/>
        </authorList>
    </citation>
    <scope>NUCLEOTIDE SEQUENCE</scope>
    <source>
        <tissue evidence="1">Leaf</tissue>
    </source>
</reference>
<dbReference type="EMBL" id="JAAIUW010000001">
    <property type="protein sequence ID" value="KAF7844827.1"/>
    <property type="molecule type" value="Genomic_DNA"/>
</dbReference>